<dbReference type="RefSeq" id="WP_106228534.1">
    <property type="nucleotide sequence ID" value="NZ_PVTV01000017.1"/>
</dbReference>
<gene>
    <name evidence="2" type="ORF">BCM14_2706</name>
</gene>
<dbReference type="Proteomes" id="UP000238308">
    <property type="component" value="Unassembled WGS sequence"/>
</dbReference>
<evidence type="ECO:0000313" key="3">
    <source>
        <dbReference type="Proteomes" id="UP000238308"/>
    </source>
</evidence>
<keyword evidence="3" id="KW-1185">Reference proteome</keyword>
<keyword evidence="1" id="KW-0732">Signal</keyword>
<dbReference type="EMBL" id="PVTV01000017">
    <property type="protein sequence ID" value="PRY96467.1"/>
    <property type="molecule type" value="Genomic_DNA"/>
</dbReference>
<accession>A0A2T0XC11</accession>
<evidence type="ECO:0000256" key="1">
    <source>
        <dbReference type="SAM" id="SignalP"/>
    </source>
</evidence>
<protein>
    <submittedName>
        <fullName evidence="2">Uncharacterized protein</fullName>
    </submittedName>
</protein>
<reference evidence="2 3" key="1">
    <citation type="submission" date="2018-03" db="EMBL/GenBank/DDBJ databases">
        <title>Genomic Encyclopedia of Type Strains, Phase III (KMG-III): the genomes of soil and plant-associated and newly described type strains.</title>
        <authorList>
            <person name="Whitman W."/>
        </authorList>
    </citation>
    <scope>NUCLEOTIDE SEQUENCE [LARGE SCALE GENOMIC DNA]</scope>
    <source>
        <strain evidence="2 3">MWH-P2sevCIIIb</strain>
    </source>
</reference>
<evidence type="ECO:0000313" key="2">
    <source>
        <dbReference type="EMBL" id="PRY96467.1"/>
    </source>
</evidence>
<organism evidence="2 3">
    <name type="scientific">Jezberella montanilacus</name>
    <dbReference type="NCBI Taxonomy" id="323426"/>
    <lineage>
        <taxon>Bacteria</taxon>
        <taxon>Pseudomonadati</taxon>
        <taxon>Pseudomonadota</taxon>
        <taxon>Betaproteobacteria</taxon>
        <taxon>Burkholderiales</taxon>
        <taxon>Alcaligenaceae</taxon>
        <taxon>Jezberella</taxon>
    </lineage>
</organism>
<feature type="chain" id="PRO_5015461383" evidence="1">
    <location>
        <begin position="23"/>
        <end position="104"/>
    </location>
</feature>
<sequence>MKLFQTTLSAVAVMLFATTTYAQTTGMVRDRLIDKAQTTCSTKQRAERPASVSDAAIASFCKCNGTFIADKLTNDQAMAMRGTDKTIDPVLLAAANQACESKLK</sequence>
<feature type="signal peptide" evidence="1">
    <location>
        <begin position="1"/>
        <end position="22"/>
    </location>
</feature>
<name>A0A2T0XC11_9BURK</name>
<dbReference type="AlphaFoldDB" id="A0A2T0XC11"/>
<comment type="caution">
    <text evidence="2">The sequence shown here is derived from an EMBL/GenBank/DDBJ whole genome shotgun (WGS) entry which is preliminary data.</text>
</comment>
<proteinExistence type="predicted"/>